<feature type="signal peptide" evidence="13">
    <location>
        <begin position="1"/>
        <end position="35"/>
    </location>
</feature>
<evidence type="ECO:0000256" key="4">
    <source>
        <dbReference type="ARBA" id="ARBA00022617"/>
    </source>
</evidence>
<evidence type="ECO:0000256" key="9">
    <source>
        <dbReference type="ARBA" id="ARBA00023004"/>
    </source>
</evidence>
<evidence type="ECO:0000256" key="1">
    <source>
        <dbReference type="ARBA" id="ARBA00001970"/>
    </source>
</evidence>
<feature type="transmembrane region" description="Helical" evidence="12">
    <location>
        <begin position="187"/>
        <end position="206"/>
    </location>
</feature>
<dbReference type="AlphaFoldDB" id="A0AA48LAQ3"/>
<feature type="transmembrane region" description="Helical" evidence="12">
    <location>
        <begin position="155"/>
        <end position="175"/>
    </location>
</feature>
<evidence type="ECO:0000313" key="15">
    <source>
        <dbReference type="EMBL" id="BEI94993.1"/>
    </source>
</evidence>
<accession>A0AA48LAQ3</accession>
<reference evidence="15" key="1">
    <citation type="journal article" date="2023" name="BMC Genomics">
        <title>Chromosome-level genome assemblies of Cutaneotrichosporon spp. (Trichosporonales, Basidiomycota) reveal imbalanced evolution between nucleotide sequences and chromosome synteny.</title>
        <authorList>
            <person name="Kobayashi Y."/>
            <person name="Kayamori A."/>
            <person name="Aoki K."/>
            <person name="Shiwa Y."/>
            <person name="Matsutani M."/>
            <person name="Fujita N."/>
            <person name="Sugita T."/>
            <person name="Iwasaki W."/>
            <person name="Tanaka N."/>
            <person name="Takashima M."/>
        </authorList>
    </citation>
    <scope>NUCLEOTIDE SEQUENCE</scope>
    <source>
        <strain evidence="15">HIS019</strain>
    </source>
</reference>
<dbReference type="Pfam" id="PF03188">
    <property type="entry name" value="Cytochrom_B561"/>
    <property type="match status" value="1"/>
</dbReference>
<evidence type="ECO:0000256" key="5">
    <source>
        <dbReference type="ARBA" id="ARBA00022692"/>
    </source>
</evidence>
<dbReference type="RefSeq" id="XP_060460258.1">
    <property type="nucleotide sequence ID" value="XM_060604023.1"/>
</dbReference>
<evidence type="ECO:0000256" key="8">
    <source>
        <dbReference type="ARBA" id="ARBA00022989"/>
    </source>
</evidence>
<dbReference type="PANTHER" id="PTHR15422:SF24">
    <property type="entry name" value="DOMON RELATED DOMAIN-CONTAINING PROTEIN"/>
    <property type="match status" value="1"/>
</dbReference>
<evidence type="ECO:0000256" key="3">
    <source>
        <dbReference type="ARBA" id="ARBA00022448"/>
    </source>
</evidence>
<keyword evidence="5 12" id="KW-0812">Transmembrane</keyword>
<evidence type="ECO:0000256" key="12">
    <source>
        <dbReference type="SAM" id="Phobius"/>
    </source>
</evidence>
<name>A0AA48LAQ3_9TREE</name>
<dbReference type="CDD" id="cd08760">
    <property type="entry name" value="Cyt_b561_FRRS1_like"/>
    <property type="match status" value="1"/>
</dbReference>
<dbReference type="InterPro" id="IPR045150">
    <property type="entry name" value="CYB561D1/2"/>
</dbReference>
<evidence type="ECO:0000256" key="2">
    <source>
        <dbReference type="ARBA" id="ARBA00004141"/>
    </source>
</evidence>
<comment type="cofactor">
    <cofactor evidence="1">
        <name>heme b</name>
        <dbReference type="ChEBI" id="CHEBI:60344"/>
    </cofactor>
</comment>
<dbReference type="GO" id="GO:0140575">
    <property type="term" value="F:transmembrane monodehydroascorbate reductase activity"/>
    <property type="evidence" value="ECO:0007669"/>
    <property type="project" value="InterPro"/>
</dbReference>
<proteinExistence type="predicted"/>
<feature type="compositionally biased region" description="Basic and acidic residues" evidence="11">
    <location>
        <begin position="257"/>
        <end position="267"/>
    </location>
</feature>
<dbReference type="GeneID" id="85498863"/>
<dbReference type="Proteomes" id="UP001233271">
    <property type="component" value="Chromosome 7b"/>
</dbReference>
<organism evidence="15 16">
    <name type="scientific">Cutaneotrichosporon cavernicola</name>
    <dbReference type="NCBI Taxonomy" id="279322"/>
    <lineage>
        <taxon>Eukaryota</taxon>
        <taxon>Fungi</taxon>
        <taxon>Dikarya</taxon>
        <taxon>Basidiomycota</taxon>
        <taxon>Agaricomycotina</taxon>
        <taxon>Tremellomycetes</taxon>
        <taxon>Trichosporonales</taxon>
        <taxon>Trichosporonaceae</taxon>
        <taxon>Cutaneotrichosporon</taxon>
    </lineage>
</organism>
<comment type="subcellular location">
    <subcellularLocation>
        <location evidence="2">Membrane</location>
        <topology evidence="2">Multi-pass membrane protein</topology>
    </subcellularLocation>
</comment>
<evidence type="ECO:0000256" key="11">
    <source>
        <dbReference type="SAM" id="MobiDB-lite"/>
    </source>
</evidence>
<dbReference type="SMART" id="SM00665">
    <property type="entry name" value="B561"/>
    <property type="match status" value="1"/>
</dbReference>
<evidence type="ECO:0000259" key="14">
    <source>
        <dbReference type="PROSITE" id="PS50939"/>
    </source>
</evidence>
<dbReference type="EMBL" id="AP028219">
    <property type="protein sequence ID" value="BEI94993.1"/>
    <property type="molecule type" value="Genomic_DNA"/>
</dbReference>
<evidence type="ECO:0000256" key="7">
    <source>
        <dbReference type="ARBA" id="ARBA00022982"/>
    </source>
</evidence>
<dbReference type="InterPro" id="IPR006593">
    <property type="entry name" value="Cyt_b561/ferric_Rdtase_TM"/>
</dbReference>
<feature type="transmembrane region" description="Helical" evidence="12">
    <location>
        <begin position="81"/>
        <end position="103"/>
    </location>
</feature>
<keyword evidence="9" id="KW-0408">Iron</keyword>
<feature type="transmembrane region" description="Helical" evidence="12">
    <location>
        <begin position="226"/>
        <end position="246"/>
    </location>
</feature>
<feature type="domain" description="Cytochrome b561" evidence="14">
    <location>
        <begin position="46"/>
        <end position="248"/>
    </location>
</feature>
<keyword evidence="10 12" id="KW-0472">Membrane</keyword>
<feature type="region of interest" description="Disordered" evidence="11">
    <location>
        <begin position="257"/>
        <end position="281"/>
    </location>
</feature>
<dbReference type="PROSITE" id="PS50939">
    <property type="entry name" value="CYTOCHROME_B561"/>
    <property type="match status" value="1"/>
</dbReference>
<dbReference type="PANTHER" id="PTHR15422">
    <property type="entry name" value="OS05G0565100 PROTEIN"/>
    <property type="match status" value="1"/>
</dbReference>
<sequence>MNVLVAVLAINPYLPSSTTMRRVALLLLLLHAASAQYGYGPYPGTTTTGTGTASKPMATAAAAGGGEGIEYGFRISPKSAVVAHVVCGALATMLLLPVGIMAARAPRAFTSKRWWFPLHAGTQVLAAVFVLAAFGIAWGRFVFHPVNTPHRKAAVSFFSIIFVQAALGIMVHFLRGESKSGRGIINYIHWAFGLCVVGVGWAVAWLGLTNEWQYRGHGKPSYGYRVAWGVIIGFWILVYAVGLTLLPRQLKRERTEADRAAAGHDTETDVAPLHPPGRKSG</sequence>
<keyword evidence="13" id="KW-0732">Signal</keyword>
<keyword evidence="4" id="KW-0349">Heme</keyword>
<keyword evidence="3" id="KW-0813">Transport</keyword>
<dbReference type="GO" id="GO:0046872">
    <property type="term" value="F:metal ion binding"/>
    <property type="evidence" value="ECO:0007669"/>
    <property type="project" value="UniProtKB-KW"/>
</dbReference>
<feature type="transmembrane region" description="Helical" evidence="12">
    <location>
        <begin position="124"/>
        <end position="143"/>
    </location>
</feature>
<dbReference type="GO" id="GO:0020037">
    <property type="term" value="F:heme binding"/>
    <property type="evidence" value="ECO:0007669"/>
    <property type="project" value="TreeGrafter"/>
</dbReference>
<keyword evidence="7" id="KW-0249">Electron transport</keyword>
<dbReference type="GO" id="GO:0016020">
    <property type="term" value="C:membrane"/>
    <property type="evidence" value="ECO:0007669"/>
    <property type="project" value="UniProtKB-SubCell"/>
</dbReference>
<protein>
    <recommendedName>
        <fullName evidence="14">Cytochrome b561 domain-containing protein</fullName>
    </recommendedName>
</protein>
<evidence type="ECO:0000313" key="16">
    <source>
        <dbReference type="Proteomes" id="UP001233271"/>
    </source>
</evidence>
<keyword evidence="8 12" id="KW-1133">Transmembrane helix</keyword>
<feature type="chain" id="PRO_5041430067" description="Cytochrome b561 domain-containing protein" evidence="13">
    <location>
        <begin position="36"/>
        <end position="281"/>
    </location>
</feature>
<dbReference type="KEGG" id="ccac:CcaHIS019_0705740"/>
<dbReference type="Gene3D" id="1.20.120.1770">
    <property type="match status" value="1"/>
</dbReference>
<keyword evidence="6" id="KW-0479">Metal-binding</keyword>
<gene>
    <name evidence="15" type="ORF">CcaverHIS019_0705740</name>
</gene>
<keyword evidence="16" id="KW-1185">Reference proteome</keyword>
<evidence type="ECO:0000256" key="13">
    <source>
        <dbReference type="SAM" id="SignalP"/>
    </source>
</evidence>
<evidence type="ECO:0000256" key="10">
    <source>
        <dbReference type="ARBA" id="ARBA00023136"/>
    </source>
</evidence>
<evidence type="ECO:0000256" key="6">
    <source>
        <dbReference type="ARBA" id="ARBA00022723"/>
    </source>
</evidence>